<gene>
    <name evidence="1" type="ORF">OWV82_008559</name>
</gene>
<proteinExistence type="predicted"/>
<dbReference type="Proteomes" id="UP001164539">
    <property type="component" value="Chromosome 4"/>
</dbReference>
<reference evidence="1 2" key="1">
    <citation type="journal article" date="2023" name="Science">
        <title>Complex scaffold remodeling in plant triterpene biosynthesis.</title>
        <authorList>
            <person name="De La Pena R."/>
            <person name="Hodgson H."/>
            <person name="Liu J.C."/>
            <person name="Stephenson M.J."/>
            <person name="Martin A.C."/>
            <person name="Owen C."/>
            <person name="Harkess A."/>
            <person name="Leebens-Mack J."/>
            <person name="Jimenez L.E."/>
            <person name="Osbourn A."/>
            <person name="Sattely E.S."/>
        </authorList>
    </citation>
    <scope>NUCLEOTIDE SEQUENCE [LARGE SCALE GENOMIC DNA]</scope>
    <source>
        <strain evidence="2">cv. JPN11</strain>
        <tissue evidence="1">Leaf</tissue>
    </source>
</reference>
<dbReference type="EMBL" id="CM051397">
    <property type="protein sequence ID" value="KAJ4720790.1"/>
    <property type="molecule type" value="Genomic_DNA"/>
</dbReference>
<accession>A0ACC1YAK3</accession>
<name>A0ACC1YAK3_MELAZ</name>
<sequence>MGRHSCCYKQRLRKGLWSPEEDEKLLNYITKHGHGCWSSVPKLAGLQRCGKSCRLRWINYLRPDLKRGAFSVQEENLIIELHAVLGNRWSQIAAQLPGRTDNEIKNFWNSSIKKKLRQRGIDPSTHKPLSEVEDCKEKKLTCTVNNEKAPAAPPGDSKNLNLIETAQKQVSSSSNIKDPNLTNAPHTQDFFPDKFAASNNESSAISCRPDLVGYFPFQKLNYGPNIGLAFNKNTSVSFNQNSSSSEMISESNSSMTQTIIPSTSTSISRTPTCVKPSISIPSDNPSAGSSDISGIQNWEATNFSNNGSNSNGSTTSIELQSNSSFFESNVFPWGLADCGKSGEESQIQGNQEDIKWSEYFNSTSFLLGSQNPQAITSDVKPETHFTLDGSSFNWHQHQHQQALQASAIYSKDLQKFSVAFEQTL</sequence>
<evidence type="ECO:0000313" key="2">
    <source>
        <dbReference type="Proteomes" id="UP001164539"/>
    </source>
</evidence>
<protein>
    <submittedName>
        <fullName evidence="1">Myb transcription factor</fullName>
    </submittedName>
</protein>
<evidence type="ECO:0000313" key="1">
    <source>
        <dbReference type="EMBL" id="KAJ4720790.1"/>
    </source>
</evidence>
<organism evidence="1 2">
    <name type="scientific">Melia azedarach</name>
    <name type="common">Chinaberry tree</name>
    <dbReference type="NCBI Taxonomy" id="155640"/>
    <lineage>
        <taxon>Eukaryota</taxon>
        <taxon>Viridiplantae</taxon>
        <taxon>Streptophyta</taxon>
        <taxon>Embryophyta</taxon>
        <taxon>Tracheophyta</taxon>
        <taxon>Spermatophyta</taxon>
        <taxon>Magnoliopsida</taxon>
        <taxon>eudicotyledons</taxon>
        <taxon>Gunneridae</taxon>
        <taxon>Pentapetalae</taxon>
        <taxon>rosids</taxon>
        <taxon>malvids</taxon>
        <taxon>Sapindales</taxon>
        <taxon>Meliaceae</taxon>
        <taxon>Melia</taxon>
    </lineage>
</organism>
<comment type="caution">
    <text evidence="1">The sequence shown here is derived from an EMBL/GenBank/DDBJ whole genome shotgun (WGS) entry which is preliminary data.</text>
</comment>
<keyword evidence="2" id="KW-1185">Reference proteome</keyword>